<protein>
    <submittedName>
        <fullName evidence="1">Uncharacterized protein</fullName>
    </submittedName>
</protein>
<dbReference type="EMBL" id="WOCE01000006">
    <property type="protein sequence ID" value="KAE9612425.1"/>
    <property type="molecule type" value="Genomic_DNA"/>
</dbReference>
<keyword evidence="2" id="KW-1185">Reference proteome</keyword>
<comment type="caution">
    <text evidence="1">The sequence shown here is derived from an EMBL/GenBank/DDBJ whole genome shotgun (WGS) entry which is preliminary data.</text>
</comment>
<gene>
    <name evidence="1" type="ORF">Lalb_Chr06g0172941</name>
</gene>
<accession>A0A6A4QDR1</accession>
<dbReference type="Proteomes" id="UP000447434">
    <property type="component" value="Chromosome 6"/>
</dbReference>
<name>A0A6A4QDR1_LUPAL</name>
<organism evidence="1 2">
    <name type="scientific">Lupinus albus</name>
    <name type="common">White lupine</name>
    <name type="synonym">Lupinus termis</name>
    <dbReference type="NCBI Taxonomy" id="3870"/>
    <lineage>
        <taxon>Eukaryota</taxon>
        <taxon>Viridiplantae</taxon>
        <taxon>Streptophyta</taxon>
        <taxon>Embryophyta</taxon>
        <taxon>Tracheophyta</taxon>
        <taxon>Spermatophyta</taxon>
        <taxon>Magnoliopsida</taxon>
        <taxon>eudicotyledons</taxon>
        <taxon>Gunneridae</taxon>
        <taxon>Pentapetalae</taxon>
        <taxon>rosids</taxon>
        <taxon>fabids</taxon>
        <taxon>Fabales</taxon>
        <taxon>Fabaceae</taxon>
        <taxon>Papilionoideae</taxon>
        <taxon>50 kb inversion clade</taxon>
        <taxon>genistoids sensu lato</taxon>
        <taxon>core genistoids</taxon>
        <taxon>Genisteae</taxon>
        <taxon>Lupinus</taxon>
    </lineage>
</organism>
<reference evidence="2" key="1">
    <citation type="journal article" date="2020" name="Nat. Commun.">
        <title>Genome sequence of the cluster root forming white lupin.</title>
        <authorList>
            <person name="Hufnagel B."/>
            <person name="Marques A."/>
            <person name="Soriano A."/>
            <person name="Marques L."/>
            <person name="Divol F."/>
            <person name="Doumas P."/>
            <person name="Sallet E."/>
            <person name="Mancinotti D."/>
            <person name="Carrere S."/>
            <person name="Marande W."/>
            <person name="Arribat S."/>
            <person name="Keller J."/>
            <person name="Huneau C."/>
            <person name="Blein T."/>
            <person name="Aime D."/>
            <person name="Laguerre M."/>
            <person name="Taylor J."/>
            <person name="Schubert V."/>
            <person name="Nelson M."/>
            <person name="Geu-Flores F."/>
            <person name="Crespi M."/>
            <person name="Gallardo-Guerrero K."/>
            <person name="Delaux P.-M."/>
            <person name="Salse J."/>
            <person name="Berges H."/>
            <person name="Guyot R."/>
            <person name="Gouzy J."/>
            <person name="Peret B."/>
        </authorList>
    </citation>
    <scope>NUCLEOTIDE SEQUENCE [LARGE SCALE GENOMIC DNA]</scope>
    <source>
        <strain evidence="2">cv. Amiga</strain>
    </source>
</reference>
<proteinExistence type="predicted"/>
<dbReference type="AlphaFoldDB" id="A0A6A4QDR1"/>
<evidence type="ECO:0000313" key="1">
    <source>
        <dbReference type="EMBL" id="KAE9612425.1"/>
    </source>
</evidence>
<sequence length="50" mass="5832">MAWRLFSLPHTFRNLSDSWSLYSTSSFGSRYCCQVCNALTKAYNSLPYKE</sequence>
<evidence type="ECO:0000313" key="2">
    <source>
        <dbReference type="Proteomes" id="UP000447434"/>
    </source>
</evidence>